<accession>A0A362X3I6</accession>
<proteinExistence type="predicted"/>
<evidence type="ECO:0000313" key="3">
    <source>
        <dbReference type="Proteomes" id="UP000251545"/>
    </source>
</evidence>
<feature type="transmembrane region" description="Helical" evidence="1">
    <location>
        <begin position="47"/>
        <end position="66"/>
    </location>
</feature>
<keyword evidence="1" id="KW-0812">Transmembrane</keyword>
<sequence>MIKNFINRLLIYVMVYPFCVFIIVKGYNMGFGSSSYTNILSEFKIRLSGIFMITIALVFLISDITNQIKKAFFKNKD</sequence>
<keyword evidence="1" id="KW-1133">Transmembrane helix</keyword>
<dbReference type="AlphaFoldDB" id="A0A362X3I6"/>
<reference evidence="2 3" key="1">
    <citation type="submission" date="2018-02" db="EMBL/GenBank/DDBJ databases">
        <title>Genomic Encyclopedia of Archaeal and Bacterial Type Strains, Phase II (KMG-II): from individual species to whole genera.</title>
        <authorList>
            <person name="Goeker M."/>
        </authorList>
    </citation>
    <scope>NUCLEOTIDE SEQUENCE [LARGE SCALE GENOMIC DNA]</scope>
    <source>
        <strain evidence="2 3">DSM 21165</strain>
    </source>
</reference>
<feature type="transmembrane region" description="Helical" evidence="1">
    <location>
        <begin position="9"/>
        <end position="27"/>
    </location>
</feature>
<comment type="caution">
    <text evidence="2">The sequence shown here is derived from an EMBL/GenBank/DDBJ whole genome shotgun (WGS) entry which is preliminary data.</text>
</comment>
<evidence type="ECO:0000313" key="2">
    <source>
        <dbReference type="EMBL" id="PQV50507.1"/>
    </source>
</evidence>
<dbReference type="Proteomes" id="UP000251545">
    <property type="component" value="Unassembled WGS sequence"/>
</dbReference>
<evidence type="ECO:0000256" key="1">
    <source>
        <dbReference type="SAM" id="Phobius"/>
    </source>
</evidence>
<dbReference type="EMBL" id="PVEO01000002">
    <property type="protein sequence ID" value="PQV50507.1"/>
    <property type="molecule type" value="Genomic_DNA"/>
</dbReference>
<gene>
    <name evidence="2" type="ORF">CLV33_102369</name>
</gene>
<keyword evidence="1" id="KW-0472">Membrane</keyword>
<organism evidence="2 3">
    <name type="scientific">Jejuia pallidilutea</name>
    <dbReference type="NCBI Taxonomy" id="504487"/>
    <lineage>
        <taxon>Bacteria</taxon>
        <taxon>Pseudomonadati</taxon>
        <taxon>Bacteroidota</taxon>
        <taxon>Flavobacteriia</taxon>
        <taxon>Flavobacteriales</taxon>
        <taxon>Flavobacteriaceae</taxon>
        <taxon>Jejuia</taxon>
    </lineage>
</organism>
<protein>
    <submittedName>
        <fullName evidence="2">Uncharacterized protein</fullName>
    </submittedName>
</protein>
<name>A0A362X3I6_9FLAO</name>